<reference evidence="2" key="1">
    <citation type="submission" date="2023-10" db="EMBL/GenBank/DDBJ databases">
        <authorList>
            <person name="Noh H."/>
        </authorList>
    </citation>
    <scope>NUCLEOTIDE SEQUENCE</scope>
    <source>
        <strain evidence="2">DUCC4014</strain>
    </source>
</reference>
<organism evidence="2 3">
    <name type="scientific">Vanrija pseudolonga</name>
    <dbReference type="NCBI Taxonomy" id="143232"/>
    <lineage>
        <taxon>Eukaryota</taxon>
        <taxon>Fungi</taxon>
        <taxon>Dikarya</taxon>
        <taxon>Basidiomycota</taxon>
        <taxon>Agaricomycotina</taxon>
        <taxon>Tremellomycetes</taxon>
        <taxon>Trichosporonales</taxon>
        <taxon>Trichosporonaceae</taxon>
        <taxon>Vanrija</taxon>
    </lineage>
</organism>
<feature type="region of interest" description="Disordered" evidence="1">
    <location>
        <begin position="169"/>
        <end position="199"/>
    </location>
</feature>
<feature type="region of interest" description="Disordered" evidence="1">
    <location>
        <begin position="269"/>
        <end position="311"/>
    </location>
</feature>
<keyword evidence="3" id="KW-1185">Reference proteome</keyword>
<feature type="region of interest" description="Disordered" evidence="1">
    <location>
        <begin position="21"/>
        <end position="59"/>
    </location>
</feature>
<gene>
    <name evidence="2" type="ORF">LOC62_03G004474</name>
</gene>
<dbReference type="GeneID" id="87807712"/>
<dbReference type="Proteomes" id="UP000827549">
    <property type="component" value="Chromosome 3"/>
</dbReference>
<name>A0AAF0Y6C2_9TREE</name>
<proteinExistence type="predicted"/>
<feature type="compositionally biased region" description="Low complexity" evidence="1">
    <location>
        <begin position="270"/>
        <end position="302"/>
    </location>
</feature>
<protein>
    <submittedName>
        <fullName evidence="2">Uncharacterized protein</fullName>
    </submittedName>
</protein>
<evidence type="ECO:0000256" key="1">
    <source>
        <dbReference type="SAM" id="MobiDB-lite"/>
    </source>
</evidence>
<dbReference type="AlphaFoldDB" id="A0AAF0Y6C2"/>
<evidence type="ECO:0000313" key="2">
    <source>
        <dbReference type="EMBL" id="WOO80945.1"/>
    </source>
</evidence>
<dbReference type="EMBL" id="CP086716">
    <property type="protein sequence ID" value="WOO80945.1"/>
    <property type="molecule type" value="Genomic_DNA"/>
</dbReference>
<accession>A0AAF0Y6C2</accession>
<evidence type="ECO:0000313" key="3">
    <source>
        <dbReference type="Proteomes" id="UP000827549"/>
    </source>
</evidence>
<sequence>MNALETSSSCSACDARLEPELQEYQPPLSPPIRDLADLPKRPFITNDKTDADQLRRHKAYSKRDSGKLLKEAEYERDPTLVEVIPEERCRRCSSQYWRCFVERNPDSPRRVCRPCGKNKCSFGNSPNRPATFDDTMPPPLQYQQSHAQLEHAATASHMPIPITPASQWRSFGASVDPGSSSSNIGPIRPRPRALSLTPRQFPGAMYADRWREFDIASPADSPPMLDDSQDRDMPDSSGWATPCTELSSPRTDSGMYEPMVALTTAVTKLSPATRPSPATATPKLPSSSSTSLSLSSSSSSSSSPPPPPGKHLEWLGAVLKIASISSEDDRKKLMADVAITGDLDPDAQARWVQDVTETWLRNHDVEERLKAEDKRVTAENIKAIEARTRALEERTSILESWAERPRDLSTTDTMLNDSGAARYRWCPPAALPARSPAGV</sequence>
<dbReference type="RefSeq" id="XP_062626977.1">
    <property type="nucleotide sequence ID" value="XM_062770992.1"/>
</dbReference>
<feature type="region of interest" description="Disordered" evidence="1">
    <location>
        <begin position="217"/>
        <end position="255"/>
    </location>
</feature>